<evidence type="ECO:0000313" key="9">
    <source>
        <dbReference type="Proteomes" id="UP000772434"/>
    </source>
</evidence>
<comment type="caution">
    <text evidence="8">The sequence shown here is derived from an EMBL/GenBank/DDBJ whole genome shotgun (WGS) entry which is preliminary data.</text>
</comment>
<dbReference type="CDD" id="cd23507">
    <property type="entry name" value="hydrophobin_I"/>
    <property type="match status" value="1"/>
</dbReference>
<keyword evidence="3 7" id="KW-0134">Cell wall</keyword>
<dbReference type="OrthoDB" id="4225815at2759"/>
<keyword evidence="7" id="KW-0732">Signal</keyword>
<evidence type="ECO:0000256" key="7">
    <source>
        <dbReference type="RuleBase" id="RU365009"/>
    </source>
</evidence>
<evidence type="ECO:0000256" key="4">
    <source>
        <dbReference type="ARBA" id="ARBA00022525"/>
    </source>
</evidence>
<evidence type="ECO:0000256" key="1">
    <source>
        <dbReference type="ARBA" id="ARBA00004191"/>
    </source>
</evidence>
<keyword evidence="9" id="KW-1185">Reference proteome</keyword>
<dbReference type="SMART" id="SM00075">
    <property type="entry name" value="HYDRO"/>
    <property type="match status" value="1"/>
</dbReference>
<comment type="similarity">
    <text evidence="2 7">Belongs to the fungal hydrophobin family.</text>
</comment>
<accession>A0A9P5TWY4</accession>
<dbReference type="GO" id="GO:0009277">
    <property type="term" value="C:fungal-type cell wall"/>
    <property type="evidence" value="ECO:0007669"/>
    <property type="project" value="InterPro"/>
</dbReference>
<protein>
    <recommendedName>
        <fullName evidence="7">Hydrophobin</fullName>
    </recommendedName>
</protein>
<sequence length="114" mass="11511">MQLKLISITATLATYAFATIVPIEGCNTTSEPASSCTPGPIQCCETVECANIPSLGPILSGLGIVLLDLNILVGLSCTPMDVIGGTDTSAQPVCCEDNDIGGGIISIGCVPVDL</sequence>
<keyword evidence="4 7" id="KW-0964">Secreted</keyword>
<feature type="chain" id="PRO_5040545798" description="Hydrophobin" evidence="7">
    <location>
        <begin position="19"/>
        <end position="114"/>
    </location>
</feature>
<dbReference type="GO" id="GO:0005199">
    <property type="term" value="F:structural constituent of cell wall"/>
    <property type="evidence" value="ECO:0007669"/>
    <property type="project" value="InterPro"/>
</dbReference>
<evidence type="ECO:0000256" key="5">
    <source>
        <dbReference type="ARBA" id="ARBA00023157"/>
    </source>
</evidence>
<dbReference type="Proteomes" id="UP000772434">
    <property type="component" value="Unassembled WGS sequence"/>
</dbReference>
<evidence type="ECO:0000256" key="6">
    <source>
        <dbReference type="ARBA" id="ARBA00093546"/>
    </source>
</evidence>
<dbReference type="AlphaFoldDB" id="A0A9P5TWY4"/>
<comment type="subcellular location">
    <subcellularLocation>
        <location evidence="1 7">Secreted</location>
        <location evidence="1 7">Cell wall</location>
    </subcellularLocation>
</comment>
<evidence type="ECO:0000256" key="3">
    <source>
        <dbReference type="ARBA" id="ARBA00022512"/>
    </source>
</evidence>
<gene>
    <name evidence="8" type="ORF">BDP27DRAFT_1241861</name>
</gene>
<evidence type="ECO:0000256" key="2">
    <source>
        <dbReference type="ARBA" id="ARBA00010446"/>
    </source>
</evidence>
<keyword evidence="5 7" id="KW-1015">Disulfide bond</keyword>
<comment type="subunit">
    <text evidence="6">Self-assembles to form functional amyloid fibrils called rodlets. Self-assembly into fibrillar rodlets occurs spontaneously at hydrophobic:hydrophilic interfaces and the rodlets further associate laterally to form amphipathic monolayers.</text>
</comment>
<feature type="signal peptide" evidence="7">
    <location>
        <begin position="1"/>
        <end position="18"/>
    </location>
</feature>
<dbReference type="Pfam" id="PF01185">
    <property type="entry name" value="Hydrophobin"/>
    <property type="match status" value="1"/>
</dbReference>
<dbReference type="InterPro" id="IPR001338">
    <property type="entry name" value="Class_I_Hydrophobin"/>
</dbReference>
<reference evidence="8" key="1">
    <citation type="submission" date="2020-11" db="EMBL/GenBank/DDBJ databases">
        <authorList>
            <consortium name="DOE Joint Genome Institute"/>
            <person name="Ahrendt S."/>
            <person name="Riley R."/>
            <person name="Andreopoulos W."/>
            <person name="Labutti K."/>
            <person name="Pangilinan J."/>
            <person name="Ruiz-Duenas F.J."/>
            <person name="Barrasa J.M."/>
            <person name="Sanchez-Garcia M."/>
            <person name="Camarero S."/>
            <person name="Miyauchi S."/>
            <person name="Serrano A."/>
            <person name="Linde D."/>
            <person name="Babiker R."/>
            <person name="Drula E."/>
            <person name="Ayuso-Fernandez I."/>
            <person name="Pacheco R."/>
            <person name="Padilla G."/>
            <person name="Ferreira P."/>
            <person name="Barriuso J."/>
            <person name="Kellner H."/>
            <person name="Castanera R."/>
            <person name="Alfaro M."/>
            <person name="Ramirez L."/>
            <person name="Pisabarro A.G."/>
            <person name="Kuo A."/>
            <person name="Tritt A."/>
            <person name="Lipzen A."/>
            <person name="He G."/>
            <person name="Yan M."/>
            <person name="Ng V."/>
            <person name="Cullen D."/>
            <person name="Martin F."/>
            <person name="Rosso M.-N."/>
            <person name="Henrissat B."/>
            <person name="Hibbett D."/>
            <person name="Martinez A.T."/>
            <person name="Grigoriev I.V."/>
        </authorList>
    </citation>
    <scope>NUCLEOTIDE SEQUENCE</scope>
    <source>
        <strain evidence="8">AH 40177</strain>
    </source>
</reference>
<evidence type="ECO:0000313" key="8">
    <source>
        <dbReference type="EMBL" id="KAF9056910.1"/>
    </source>
</evidence>
<name>A0A9P5TWY4_9AGAR</name>
<dbReference type="EMBL" id="JADNRY010000411">
    <property type="protein sequence ID" value="KAF9056910.1"/>
    <property type="molecule type" value="Genomic_DNA"/>
</dbReference>
<proteinExistence type="inferred from homology"/>
<organism evidence="8 9">
    <name type="scientific">Rhodocollybia butyracea</name>
    <dbReference type="NCBI Taxonomy" id="206335"/>
    <lineage>
        <taxon>Eukaryota</taxon>
        <taxon>Fungi</taxon>
        <taxon>Dikarya</taxon>
        <taxon>Basidiomycota</taxon>
        <taxon>Agaricomycotina</taxon>
        <taxon>Agaricomycetes</taxon>
        <taxon>Agaricomycetidae</taxon>
        <taxon>Agaricales</taxon>
        <taxon>Marasmiineae</taxon>
        <taxon>Omphalotaceae</taxon>
        <taxon>Rhodocollybia</taxon>
    </lineage>
</organism>